<gene>
    <name evidence="1" type="ordered locus">CLOAM1142</name>
</gene>
<organism evidence="1 2">
    <name type="scientific">Cloacimonas acidaminovorans (strain Evry)</name>
    <dbReference type="NCBI Taxonomy" id="459349"/>
    <lineage>
        <taxon>Bacteria</taxon>
        <taxon>Pseudomonadati</taxon>
        <taxon>Candidatus Cloacimonadota</taxon>
        <taxon>Candidatus Cloacimonadia</taxon>
        <taxon>Candidatus Cloacimonadales</taxon>
        <taxon>Candidatus Cloacimonadaceae</taxon>
        <taxon>Candidatus Cloacimonas</taxon>
    </lineage>
</organism>
<dbReference type="Gene3D" id="3.40.50.150">
    <property type="entry name" value="Vaccinia Virus protein VP39"/>
    <property type="match status" value="1"/>
</dbReference>
<keyword evidence="2" id="KW-1185">Reference proteome</keyword>
<dbReference type="PANTHER" id="PTHR43861">
    <property type="entry name" value="TRANS-ACONITATE 2-METHYLTRANSFERASE-RELATED"/>
    <property type="match status" value="1"/>
</dbReference>
<dbReference type="InterPro" id="IPR029063">
    <property type="entry name" value="SAM-dependent_MTases_sf"/>
</dbReference>
<dbReference type="HOGENOM" id="CLU_1141364_0_0_0"/>
<sequence length="236" mass="27051">MDYIQHYHNDALEFDYWGKDLITPAEIRRNQFIQHLCPIKKGQKVLDIGSGRGWFSLHCANMEAEVTAIDLSEENLNRIKNIDPRIKTIYGDACSINLPGKSFDLIVALEVLEHLVDPALAIDNWKKMLKTGGILFVTVPYKEVIRYSLCIHCNRKTPMNAHLHSWDAPKLASILENNGFYILRATLFAHKLLSALGLDKKLQKVPFRVWNFLDKLCGIGNDKYSYLAVKAIRQNR</sequence>
<name>B0VI33_CLOAI</name>
<dbReference type="Pfam" id="PF13489">
    <property type="entry name" value="Methyltransf_23"/>
    <property type="match status" value="1"/>
</dbReference>
<dbReference type="KEGG" id="caci:CLOAM1142"/>
<evidence type="ECO:0000313" key="1">
    <source>
        <dbReference type="EMBL" id="CAO81004.1"/>
    </source>
</evidence>
<dbReference type="Proteomes" id="UP000002019">
    <property type="component" value="Chromosome"/>
</dbReference>
<protein>
    <submittedName>
        <fullName evidence="1">Uncharacterized protein</fullName>
    </submittedName>
</protein>
<evidence type="ECO:0000313" key="2">
    <source>
        <dbReference type="Proteomes" id="UP000002019"/>
    </source>
</evidence>
<dbReference type="AlphaFoldDB" id="B0VI33"/>
<proteinExistence type="predicted"/>
<accession>B0VI33</accession>
<dbReference type="RefSeq" id="WP_015424862.1">
    <property type="nucleotide sequence ID" value="NC_020449.1"/>
</dbReference>
<dbReference type="CDD" id="cd02440">
    <property type="entry name" value="AdoMet_MTases"/>
    <property type="match status" value="1"/>
</dbReference>
<dbReference type="eggNOG" id="COG2227">
    <property type="taxonomic scope" value="Bacteria"/>
</dbReference>
<dbReference type="SUPFAM" id="SSF53335">
    <property type="entry name" value="S-adenosyl-L-methionine-dependent methyltransferases"/>
    <property type="match status" value="1"/>
</dbReference>
<reference evidence="1 2" key="1">
    <citation type="journal article" date="2008" name="J. Bacteriol.">
        <title>'Candidatus Cloacamonas acidaminovorans': genome sequence reconstruction provides a first glimpse of a new bacterial division.</title>
        <authorList>
            <person name="Pelletier E."/>
            <person name="Kreimeyer A."/>
            <person name="Bocs S."/>
            <person name="Rouy Z."/>
            <person name="Gyapay G."/>
            <person name="Chouari R."/>
            <person name="Riviere D."/>
            <person name="Ganesan A."/>
            <person name="Daegelen P."/>
            <person name="Sghir A."/>
            <person name="Cohen G.N."/>
            <person name="Medigue C."/>
            <person name="Weissenbach J."/>
            <person name="Le Paslier D."/>
        </authorList>
    </citation>
    <scope>NUCLEOTIDE SEQUENCE [LARGE SCALE GENOMIC DNA]</scope>
    <source>
        <strain evidence="2">Evry</strain>
    </source>
</reference>
<dbReference type="EMBL" id="CU466930">
    <property type="protein sequence ID" value="CAO81004.1"/>
    <property type="molecule type" value="Genomic_DNA"/>
</dbReference>